<name>A0A481YRT7_9VIRU</name>
<protein>
    <submittedName>
        <fullName evidence="1">Uncharacterized protein</fullName>
    </submittedName>
</protein>
<sequence length="373" mass="44588">MSSYKLPHKYSTNIYNCNNETLKRFQKFVTYIFSDLSLKRLKLYTKYVKHINKNIILEIGDIKSNKYNQILEIRKIDNIINIDDINDKNSIHIPYIYHLFKGNILLYNNEIENIEEYLNLSKHIVNTRSNIVQYYIISQYIETISPIEYITNNMYNYPFYIYQLYIILTNIYIKIQFDIEFDINFDTNIIILDKKYTFSYIINNVKYNNETDFLIILKPYNIIKQINIIAKINIESYSINTNMKLIRNAIQLSPKEIFYRNILILIEEIKIYSDLTELLFDKISYEDINGGEFKNKIDISGEPNNKYGTIITNVFEMITKHSDICLDNINYNYIFENDIIVDNNEDRIKLQTYMGVIKNKYSKLKNLNVTANF</sequence>
<dbReference type="EMBL" id="MK500305">
    <property type="protein sequence ID" value="QBK85166.1"/>
    <property type="molecule type" value="Genomic_DNA"/>
</dbReference>
<reference evidence="1" key="1">
    <citation type="journal article" date="2019" name="MBio">
        <title>Virus Genomes from Deep Sea Sediments Expand the Ocean Megavirome and Support Independent Origins of Viral Gigantism.</title>
        <authorList>
            <person name="Backstrom D."/>
            <person name="Yutin N."/>
            <person name="Jorgensen S.L."/>
            <person name="Dharamshi J."/>
            <person name="Homa F."/>
            <person name="Zaremba-Niedwiedzka K."/>
            <person name="Spang A."/>
            <person name="Wolf Y.I."/>
            <person name="Koonin E.V."/>
            <person name="Ettema T.J."/>
        </authorList>
    </citation>
    <scope>NUCLEOTIDE SEQUENCE</scope>
</reference>
<evidence type="ECO:0000313" key="1">
    <source>
        <dbReference type="EMBL" id="QBK85166.1"/>
    </source>
</evidence>
<gene>
    <name evidence="1" type="ORF">LCDPAC02_03650</name>
</gene>
<accession>A0A481YRT7</accession>
<organism evidence="1">
    <name type="scientific">Pithovirus LCDPAC02</name>
    <dbReference type="NCBI Taxonomy" id="2506601"/>
    <lineage>
        <taxon>Viruses</taxon>
        <taxon>Pithoviruses</taxon>
    </lineage>
</organism>
<proteinExistence type="predicted"/>